<reference evidence="1 2" key="1">
    <citation type="submission" date="2023-05" db="EMBL/GenBank/DDBJ databases">
        <title>Streptomyces fuscus sp. nov., a brown-black pigment producing actinomyces isolated from dry sand of Sea duck farm.</title>
        <authorList>
            <person name="Xie J."/>
            <person name="Shen N."/>
        </authorList>
    </citation>
    <scope>NUCLEOTIDE SEQUENCE [LARGE SCALE GENOMIC DNA]</scope>
    <source>
        <strain evidence="1 2">CGMCC 4.1745</strain>
    </source>
</reference>
<evidence type="ECO:0000313" key="1">
    <source>
        <dbReference type="EMBL" id="MDT6983760.1"/>
    </source>
</evidence>
<name>A0ABU3JPB7_9ACTN</name>
<organism evidence="1 2">
    <name type="scientific">Streptomyces lusitanus</name>
    <dbReference type="NCBI Taxonomy" id="68232"/>
    <lineage>
        <taxon>Bacteria</taxon>
        <taxon>Bacillati</taxon>
        <taxon>Actinomycetota</taxon>
        <taxon>Actinomycetes</taxon>
        <taxon>Kitasatosporales</taxon>
        <taxon>Streptomycetaceae</taxon>
        <taxon>Streptomyces</taxon>
    </lineage>
</organism>
<keyword evidence="2" id="KW-1185">Reference proteome</keyword>
<proteinExistence type="predicted"/>
<gene>
    <name evidence="1" type="ORF">QNO04_09820</name>
</gene>
<accession>A0ABU3JPB7</accession>
<sequence>MSQPVILFPDAEFVAVTVLRSALAPTVHVGTEWPDDLETKLAGGVVSVTRGGGAIVQRHVTEDVTLDHDVLAATKGQALDLAQLARAHWLAAEGTTVDGAQIYSVNDVSLIWLPHQPDAETAPIPRYVLVMQARLRALPATP</sequence>
<evidence type="ECO:0000313" key="2">
    <source>
        <dbReference type="Proteomes" id="UP001249760"/>
    </source>
</evidence>
<dbReference type="EMBL" id="JASKMA010000006">
    <property type="protein sequence ID" value="MDT6983760.1"/>
    <property type="molecule type" value="Genomic_DNA"/>
</dbReference>
<comment type="caution">
    <text evidence="1">The sequence shown here is derived from an EMBL/GenBank/DDBJ whole genome shotgun (WGS) entry which is preliminary data.</text>
</comment>
<dbReference type="RefSeq" id="WP_394306034.1">
    <property type="nucleotide sequence ID" value="NZ_JASKMA010000006.1"/>
</dbReference>
<dbReference type="Proteomes" id="UP001249760">
    <property type="component" value="Unassembled WGS sequence"/>
</dbReference>
<protein>
    <submittedName>
        <fullName evidence="1">Uncharacterized protein</fullName>
    </submittedName>
</protein>